<comment type="caution">
    <text evidence="1">The sequence shown here is derived from an EMBL/GenBank/DDBJ whole genome shotgun (WGS) entry which is preliminary data.</text>
</comment>
<accession>A0AAV5WTU6</accession>
<dbReference type="EMBL" id="BTSY01000006">
    <property type="protein sequence ID" value="GMT34461.1"/>
    <property type="molecule type" value="Genomic_DNA"/>
</dbReference>
<protein>
    <submittedName>
        <fullName evidence="1">Uncharacterized protein</fullName>
    </submittedName>
</protein>
<organism evidence="1 2">
    <name type="scientific">Pristionchus fissidentatus</name>
    <dbReference type="NCBI Taxonomy" id="1538716"/>
    <lineage>
        <taxon>Eukaryota</taxon>
        <taxon>Metazoa</taxon>
        <taxon>Ecdysozoa</taxon>
        <taxon>Nematoda</taxon>
        <taxon>Chromadorea</taxon>
        <taxon>Rhabditida</taxon>
        <taxon>Rhabditina</taxon>
        <taxon>Diplogasteromorpha</taxon>
        <taxon>Diplogasteroidea</taxon>
        <taxon>Neodiplogasteridae</taxon>
        <taxon>Pristionchus</taxon>
    </lineage>
</organism>
<evidence type="ECO:0000313" key="2">
    <source>
        <dbReference type="Proteomes" id="UP001432322"/>
    </source>
</evidence>
<evidence type="ECO:0000313" key="1">
    <source>
        <dbReference type="EMBL" id="GMT34461.1"/>
    </source>
</evidence>
<reference evidence="1" key="1">
    <citation type="submission" date="2023-10" db="EMBL/GenBank/DDBJ databases">
        <title>Genome assembly of Pristionchus species.</title>
        <authorList>
            <person name="Yoshida K."/>
            <person name="Sommer R.J."/>
        </authorList>
    </citation>
    <scope>NUCLEOTIDE SEQUENCE</scope>
    <source>
        <strain evidence="1">RS5133</strain>
    </source>
</reference>
<dbReference type="Proteomes" id="UP001432322">
    <property type="component" value="Unassembled WGS sequence"/>
</dbReference>
<proteinExistence type="predicted"/>
<gene>
    <name evidence="1" type="ORF">PFISCL1PPCAC_25758</name>
</gene>
<name>A0AAV5WTU6_9BILA</name>
<sequence length="90" mass="9655">NRVLHVNFRFPLELELLELPLIRVSNMGNNLIEGAPLEGGHVGVSRAANRTEAQLLSESVVRSLVIKGAMVDVSHAGEFVGAIARVQIAS</sequence>
<feature type="non-terminal residue" evidence="1">
    <location>
        <position position="1"/>
    </location>
</feature>
<feature type="non-terminal residue" evidence="1">
    <location>
        <position position="90"/>
    </location>
</feature>
<dbReference type="AlphaFoldDB" id="A0AAV5WTU6"/>
<keyword evidence="2" id="KW-1185">Reference proteome</keyword>